<reference evidence="2 3" key="1">
    <citation type="journal article" date="2018" name="Front. Plant Sci.">
        <title>Red Clover (Trifolium pratense) and Zigzag Clover (T. medium) - A Picture of Genomic Similarities and Differences.</title>
        <authorList>
            <person name="Dluhosova J."/>
            <person name="Istvanek J."/>
            <person name="Nedelnik J."/>
            <person name="Repkova J."/>
        </authorList>
    </citation>
    <scope>NUCLEOTIDE SEQUENCE [LARGE SCALE GENOMIC DNA]</scope>
    <source>
        <strain evidence="3">cv. 10/8</strain>
        <tissue evidence="2">Leaf</tissue>
    </source>
</reference>
<evidence type="ECO:0000313" key="3">
    <source>
        <dbReference type="Proteomes" id="UP000265520"/>
    </source>
</evidence>
<evidence type="ECO:0000313" key="2">
    <source>
        <dbReference type="EMBL" id="MCI97383.1"/>
    </source>
</evidence>
<dbReference type="EMBL" id="LXQA011441741">
    <property type="protein sequence ID" value="MCI97383.1"/>
    <property type="molecule type" value="Genomic_DNA"/>
</dbReference>
<keyword evidence="3" id="KW-1185">Reference proteome</keyword>
<feature type="region of interest" description="Disordered" evidence="1">
    <location>
        <begin position="1"/>
        <end position="22"/>
    </location>
</feature>
<dbReference type="Proteomes" id="UP000265520">
    <property type="component" value="Unassembled WGS sequence"/>
</dbReference>
<dbReference type="AlphaFoldDB" id="A0A392WC40"/>
<organism evidence="2 3">
    <name type="scientific">Trifolium medium</name>
    <dbReference type="NCBI Taxonomy" id="97028"/>
    <lineage>
        <taxon>Eukaryota</taxon>
        <taxon>Viridiplantae</taxon>
        <taxon>Streptophyta</taxon>
        <taxon>Embryophyta</taxon>
        <taxon>Tracheophyta</taxon>
        <taxon>Spermatophyta</taxon>
        <taxon>Magnoliopsida</taxon>
        <taxon>eudicotyledons</taxon>
        <taxon>Gunneridae</taxon>
        <taxon>Pentapetalae</taxon>
        <taxon>rosids</taxon>
        <taxon>fabids</taxon>
        <taxon>Fabales</taxon>
        <taxon>Fabaceae</taxon>
        <taxon>Papilionoideae</taxon>
        <taxon>50 kb inversion clade</taxon>
        <taxon>NPAAA clade</taxon>
        <taxon>Hologalegina</taxon>
        <taxon>IRL clade</taxon>
        <taxon>Trifolieae</taxon>
        <taxon>Trifolium</taxon>
    </lineage>
</organism>
<protein>
    <submittedName>
        <fullName evidence="2">Uncharacterized protein</fullName>
    </submittedName>
</protein>
<proteinExistence type="predicted"/>
<sequence>MSLLGHDGTVGGSSTLDSEKPY</sequence>
<evidence type="ECO:0000256" key="1">
    <source>
        <dbReference type="SAM" id="MobiDB-lite"/>
    </source>
</evidence>
<comment type="caution">
    <text evidence="2">The sequence shown here is derived from an EMBL/GenBank/DDBJ whole genome shotgun (WGS) entry which is preliminary data.</text>
</comment>
<feature type="non-terminal residue" evidence="2">
    <location>
        <position position="22"/>
    </location>
</feature>
<accession>A0A392WC40</accession>
<name>A0A392WC40_9FABA</name>